<evidence type="ECO:0000313" key="1">
    <source>
        <dbReference type="EMBL" id="OJZ90534.1"/>
    </source>
</evidence>
<dbReference type="Proteomes" id="UP000184063">
    <property type="component" value="Unassembled WGS sequence"/>
</dbReference>
<evidence type="ECO:0000313" key="2">
    <source>
        <dbReference type="Proteomes" id="UP000184063"/>
    </source>
</evidence>
<reference evidence="2" key="1">
    <citation type="journal article" date="2017" name="Genome Biol.">
        <title>Comparative genomics reveals high biological diversity and specific adaptations in the industrially and medically important fungal genus Aspergillus.</title>
        <authorList>
            <person name="de Vries R.P."/>
            <person name="Riley R."/>
            <person name="Wiebenga A."/>
            <person name="Aguilar-Osorio G."/>
            <person name="Amillis S."/>
            <person name="Uchima C.A."/>
            <person name="Anderluh G."/>
            <person name="Asadollahi M."/>
            <person name="Askin M."/>
            <person name="Barry K."/>
            <person name="Battaglia E."/>
            <person name="Bayram O."/>
            <person name="Benocci T."/>
            <person name="Braus-Stromeyer S.A."/>
            <person name="Caldana C."/>
            <person name="Canovas D."/>
            <person name="Cerqueira G.C."/>
            <person name="Chen F."/>
            <person name="Chen W."/>
            <person name="Choi C."/>
            <person name="Clum A."/>
            <person name="Dos Santos R.A."/>
            <person name="Damasio A.R."/>
            <person name="Diallinas G."/>
            <person name="Emri T."/>
            <person name="Fekete E."/>
            <person name="Flipphi M."/>
            <person name="Freyberg S."/>
            <person name="Gallo A."/>
            <person name="Gournas C."/>
            <person name="Habgood R."/>
            <person name="Hainaut M."/>
            <person name="Harispe M.L."/>
            <person name="Henrissat B."/>
            <person name="Hilden K.S."/>
            <person name="Hope R."/>
            <person name="Hossain A."/>
            <person name="Karabika E."/>
            <person name="Karaffa L."/>
            <person name="Karanyi Z."/>
            <person name="Krasevec N."/>
            <person name="Kuo A."/>
            <person name="Kusch H."/>
            <person name="LaButti K."/>
            <person name="Lagendijk E.L."/>
            <person name="Lapidus A."/>
            <person name="Levasseur A."/>
            <person name="Lindquist E."/>
            <person name="Lipzen A."/>
            <person name="Logrieco A.F."/>
            <person name="MacCabe A."/>
            <person name="Maekelae M.R."/>
            <person name="Malavazi I."/>
            <person name="Melin P."/>
            <person name="Meyer V."/>
            <person name="Mielnichuk N."/>
            <person name="Miskei M."/>
            <person name="Molnar A.P."/>
            <person name="Mule G."/>
            <person name="Ngan C.Y."/>
            <person name="Orejas M."/>
            <person name="Orosz E."/>
            <person name="Ouedraogo J.P."/>
            <person name="Overkamp K.M."/>
            <person name="Park H.-S."/>
            <person name="Perrone G."/>
            <person name="Piumi F."/>
            <person name="Punt P.J."/>
            <person name="Ram A.F."/>
            <person name="Ramon A."/>
            <person name="Rauscher S."/>
            <person name="Record E."/>
            <person name="Riano-Pachon D.M."/>
            <person name="Robert V."/>
            <person name="Roehrig J."/>
            <person name="Ruller R."/>
            <person name="Salamov A."/>
            <person name="Salih N.S."/>
            <person name="Samson R.A."/>
            <person name="Sandor E."/>
            <person name="Sanguinetti M."/>
            <person name="Schuetze T."/>
            <person name="Sepcic K."/>
            <person name="Shelest E."/>
            <person name="Sherlock G."/>
            <person name="Sophianopoulou V."/>
            <person name="Squina F.M."/>
            <person name="Sun H."/>
            <person name="Susca A."/>
            <person name="Todd R.B."/>
            <person name="Tsang A."/>
            <person name="Unkles S.E."/>
            <person name="van de Wiele N."/>
            <person name="van Rossen-Uffink D."/>
            <person name="Oliveira J.V."/>
            <person name="Vesth T.C."/>
            <person name="Visser J."/>
            <person name="Yu J.-H."/>
            <person name="Zhou M."/>
            <person name="Andersen M.R."/>
            <person name="Archer D.B."/>
            <person name="Baker S.E."/>
            <person name="Benoit I."/>
            <person name="Brakhage A.A."/>
            <person name="Braus G.H."/>
            <person name="Fischer R."/>
            <person name="Frisvad J.C."/>
            <person name="Goldman G.H."/>
            <person name="Houbraken J."/>
            <person name="Oakley B."/>
            <person name="Pocsi I."/>
            <person name="Scazzocchio C."/>
            <person name="Seiboth B."/>
            <person name="vanKuyk P.A."/>
            <person name="Wortman J."/>
            <person name="Dyer P.S."/>
            <person name="Grigoriev I.V."/>
        </authorList>
    </citation>
    <scope>NUCLEOTIDE SEQUENCE [LARGE SCALE GENOMIC DNA]</scope>
    <source>
        <strain evidence="2">CBS 106.47</strain>
    </source>
</reference>
<name>A0A1M3TVC1_ASPLC</name>
<dbReference type="VEuPathDB" id="FungiDB:ASPFODRAFT_427968"/>
<dbReference type="AlphaFoldDB" id="A0A1M3TVC1"/>
<dbReference type="EMBL" id="KV878237">
    <property type="protein sequence ID" value="OJZ90534.1"/>
    <property type="molecule type" value="Genomic_DNA"/>
</dbReference>
<proteinExistence type="predicted"/>
<sequence>MPSILSEKLYIAGFVFDVCRPGHLNCRDCLPRYIARSAWTTHRLSNLHEFAHLLLQLSLHISIVIDVSVQLFLSISLSSIAQSIPDYQQELKCFSSHLAFLGPLYTPSGPLKHSTDPLHSQLILRLASCLVPSCLISDLPNLSLKILLPFPSLATMSNQVQNANTTIVHAAVRPSMAGWWVCCRCNNMNNPSLSDGRCTSCNSHARCSTCRPA</sequence>
<gene>
    <name evidence="1" type="ORF">ASPFODRAFT_427968</name>
</gene>
<dbReference type="OrthoDB" id="4369595at2759"/>
<accession>A0A1M3TVC1</accession>
<protein>
    <submittedName>
        <fullName evidence="1">Uncharacterized protein</fullName>
    </submittedName>
</protein>
<organism evidence="1 2">
    <name type="scientific">Aspergillus luchuensis (strain CBS 106.47)</name>
    <dbReference type="NCBI Taxonomy" id="1137211"/>
    <lineage>
        <taxon>Eukaryota</taxon>
        <taxon>Fungi</taxon>
        <taxon>Dikarya</taxon>
        <taxon>Ascomycota</taxon>
        <taxon>Pezizomycotina</taxon>
        <taxon>Eurotiomycetes</taxon>
        <taxon>Eurotiomycetidae</taxon>
        <taxon>Eurotiales</taxon>
        <taxon>Aspergillaceae</taxon>
        <taxon>Aspergillus</taxon>
        <taxon>Aspergillus subgen. Circumdati</taxon>
    </lineage>
</organism>